<dbReference type="Pfam" id="PF00440">
    <property type="entry name" value="TetR_N"/>
    <property type="match status" value="1"/>
</dbReference>
<reference evidence="4" key="2">
    <citation type="journal article" date="2021" name="PeerJ">
        <title>Extensive microbial diversity within the chicken gut microbiome revealed by metagenomics and culture.</title>
        <authorList>
            <person name="Gilroy R."/>
            <person name="Ravi A."/>
            <person name="Getino M."/>
            <person name="Pursley I."/>
            <person name="Horton D.L."/>
            <person name="Alikhan N.F."/>
            <person name="Baker D."/>
            <person name="Gharbi K."/>
            <person name="Hall N."/>
            <person name="Watson M."/>
            <person name="Adriaenssens E.M."/>
            <person name="Foster-Nyarko E."/>
            <person name="Jarju S."/>
            <person name="Secka A."/>
            <person name="Antonio M."/>
            <person name="Oren A."/>
            <person name="Chaudhuri R.R."/>
            <person name="La Ragione R."/>
            <person name="Hildebrand F."/>
            <person name="Pallen M.J."/>
        </authorList>
    </citation>
    <scope>NUCLEOTIDE SEQUENCE</scope>
    <source>
        <strain evidence="4">CHK121-14286</strain>
    </source>
</reference>
<dbReference type="PROSITE" id="PS50977">
    <property type="entry name" value="HTH_TETR_2"/>
    <property type="match status" value="1"/>
</dbReference>
<dbReference type="EMBL" id="DVHL01000043">
    <property type="protein sequence ID" value="HIR66244.1"/>
    <property type="molecule type" value="Genomic_DNA"/>
</dbReference>
<dbReference type="Proteomes" id="UP000824200">
    <property type="component" value="Unassembled WGS sequence"/>
</dbReference>
<dbReference type="GO" id="GO:0003677">
    <property type="term" value="F:DNA binding"/>
    <property type="evidence" value="ECO:0007669"/>
    <property type="project" value="UniProtKB-UniRule"/>
</dbReference>
<name>A0A9D1J825_9BACT</name>
<dbReference type="Gene3D" id="1.10.357.10">
    <property type="entry name" value="Tetracycline Repressor, domain 2"/>
    <property type="match status" value="1"/>
</dbReference>
<dbReference type="InterPro" id="IPR050624">
    <property type="entry name" value="HTH-type_Tx_Regulator"/>
</dbReference>
<reference evidence="4" key="1">
    <citation type="submission" date="2020-10" db="EMBL/GenBank/DDBJ databases">
        <authorList>
            <person name="Gilroy R."/>
        </authorList>
    </citation>
    <scope>NUCLEOTIDE SEQUENCE</scope>
    <source>
        <strain evidence="4">CHK121-14286</strain>
    </source>
</reference>
<gene>
    <name evidence="4" type="ORF">IAC95_05145</name>
</gene>
<comment type="caution">
    <text evidence="4">The sequence shown here is derived from an EMBL/GenBank/DDBJ whole genome shotgun (WGS) entry which is preliminary data.</text>
</comment>
<proteinExistence type="predicted"/>
<dbReference type="AlphaFoldDB" id="A0A9D1J825"/>
<feature type="DNA-binding region" description="H-T-H motif" evidence="2">
    <location>
        <begin position="31"/>
        <end position="50"/>
    </location>
</feature>
<evidence type="ECO:0000313" key="4">
    <source>
        <dbReference type="EMBL" id="HIR66244.1"/>
    </source>
</evidence>
<dbReference type="InterPro" id="IPR001647">
    <property type="entry name" value="HTH_TetR"/>
</dbReference>
<sequence>MADYAPEEYTRHYIVQALFKLMQEYSYEKINVTDIVQKAGVGRATFYRYFKSKEDVITFYFDHNRNNYVFQKRFYPRCKEDYVKVVVDVLNLFLQNKQPFKLLRKARLEYLYLDYLNKNFVTAFGKDYPEKSPYMPYLYSGMLFNVSMKWLDNDCAEDVNALAETIVNAIF</sequence>
<dbReference type="InterPro" id="IPR009057">
    <property type="entry name" value="Homeodomain-like_sf"/>
</dbReference>
<accession>A0A9D1J825</accession>
<evidence type="ECO:0000256" key="2">
    <source>
        <dbReference type="PROSITE-ProRule" id="PRU00335"/>
    </source>
</evidence>
<feature type="domain" description="HTH tetR-type" evidence="3">
    <location>
        <begin position="8"/>
        <end position="68"/>
    </location>
</feature>
<evidence type="ECO:0000313" key="5">
    <source>
        <dbReference type="Proteomes" id="UP000824200"/>
    </source>
</evidence>
<dbReference type="PRINTS" id="PR00455">
    <property type="entry name" value="HTHTETR"/>
</dbReference>
<dbReference type="SUPFAM" id="SSF46689">
    <property type="entry name" value="Homeodomain-like"/>
    <property type="match status" value="1"/>
</dbReference>
<keyword evidence="1 2" id="KW-0238">DNA-binding</keyword>
<organism evidence="4 5">
    <name type="scientific">Candidatus Fimimonas gallinarum</name>
    <dbReference type="NCBI Taxonomy" id="2840821"/>
    <lineage>
        <taxon>Bacteria</taxon>
        <taxon>Pseudomonadati</taxon>
        <taxon>Myxococcota</taxon>
        <taxon>Myxococcia</taxon>
        <taxon>Myxococcales</taxon>
        <taxon>Cystobacterineae</taxon>
        <taxon>Myxococcaceae</taxon>
        <taxon>Myxococcaceae incertae sedis</taxon>
        <taxon>Candidatus Fimimonas</taxon>
    </lineage>
</organism>
<dbReference type="PANTHER" id="PTHR43479:SF11">
    <property type="entry name" value="ACREF_ENVCD OPERON REPRESSOR-RELATED"/>
    <property type="match status" value="1"/>
</dbReference>
<dbReference type="PANTHER" id="PTHR43479">
    <property type="entry name" value="ACREF/ENVCD OPERON REPRESSOR-RELATED"/>
    <property type="match status" value="1"/>
</dbReference>
<evidence type="ECO:0000259" key="3">
    <source>
        <dbReference type="PROSITE" id="PS50977"/>
    </source>
</evidence>
<protein>
    <submittedName>
        <fullName evidence="4">TetR/AcrR family transcriptional regulator</fullName>
    </submittedName>
</protein>
<evidence type="ECO:0000256" key="1">
    <source>
        <dbReference type="ARBA" id="ARBA00023125"/>
    </source>
</evidence>